<dbReference type="Ensembl" id="ENSCPBT00000021294.1">
    <property type="protein sequence ID" value="ENSCPBP00000018020.1"/>
    <property type="gene ID" value="ENSCPBG00000013175.1"/>
</dbReference>
<accession>A0A8C3P5C0</accession>
<protein>
    <submittedName>
        <fullName evidence="2">Uncharacterized protein</fullName>
    </submittedName>
</protein>
<feature type="region of interest" description="Disordered" evidence="1">
    <location>
        <begin position="1"/>
        <end position="32"/>
    </location>
</feature>
<feature type="compositionally biased region" description="Basic and acidic residues" evidence="1">
    <location>
        <begin position="140"/>
        <end position="162"/>
    </location>
</feature>
<evidence type="ECO:0000256" key="1">
    <source>
        <dbReference type="SAM" id="MobiDB-lite"/>
    </source>
</evidence>
<feature type="compositionally biased region" description="Gly residues" evidence="1">
    <location>
        <begin position="106"/>
        <end position="120"/>
    </location>
</feature>
<reference evidence="2" key="1">
    <citation type="submission" date="2025-08" db="UniProtKB">
        <authorList>
            <consortium name="Ensembl"/>
        </authorList>
    </citation>
    <scope>IDENTIFICATION</scope>
</reference>
<feature type="region of interest" description="Disordered" evidence="1">
    <location>
        <begin position="94"/>
        <end position="162"/>
    </location>
</feature>
<sequence>MVPSGPAWHPSRHGRPLLCPSGTRPSLSPGLARAPREGLWHWARAARSSWPTWGEGPGALPSAEPRGLEGAWPAPGLGSEIRVLCLLSPIGSWKGKPIPRVRAAAGPGGAGVRAGPGGGQPPAAPQEAHPAGLQAVQPQRARENPGRQRQVRGQDRPELGAL</sequence>
<organism evidence="2 3">
    <name type="scientific">Chrysemys picta bellii</name>
    <name type="common">Western painted turtle</name>
    <name type="synonym">Emys bellii</name>
    <dbReference type="NCBI Taxonomy" id="8478"/>
    <lineage>
        <taxon>Eukaryota</taxon>
        <taxon>Metazoa</taxon>
        <taxon>Chordata</taxon>
        <taxon>Craniata</taxon>
        <taxon>Vertebrata</taxon>
        <taxon>Euteleostomi</taxon>
        <taxon>Archelosauria</taxon>
        <taxon>Testudinata</taxon>
        <taxon>Testudines</taxon>
        <taxon>Cryptodira</taxon>
        <taxon>Durocryptodira</taxon>
        <taxon>Testudinoidea</taxon>
        <taxon>Emydidae</taxon>
        <taxon>Chrysemys</taxon>
    </lineage>
</organism>
<reference evidence="2" key="2">
    <citation type="submission" date="2025-09" db="UniProtKB">
        <authorList>
            <consortium name="Ensembl"/>
        </authorList>
    </citation>
    <scope>IDENTIFICATION</scope>
</reference>
<dbReference type="AlphaFoldDB" id="A0A8C3P5C0"/>
<proteinExistence type="predicted"/>
<dbReference type="Proteomes" id="UP000694380">
    <property type="component" value="Unplaced"/>
</dbReference>
<name>A0A8C3P5C0_CHRPI</name>
<keyword evidence="3" id="KW-1185">Reference proteome</keyword>
<evidence type="ECO:0000313" key="2">
    <source>
        <dbReference type="Ensembl" id="ENSCPBP00000018020.1"/>
    </source>
</evidence>
<feature type="region of interest" description="Disordered" evidence="1">
    <location>
        <begin position="51"/>
        <end position="71"/>
    </location>
</feature>
<evidence type="ECO:0000313" key="3">
    <source>
        <dbReference type="Proteomes" id="UP000694380"/>
    </source>
</evidence>